<evidence type="ECO:0000259" key="4">
    <source>
        <dbReference type="PROSITE" id="PS50956"/>
    </source>
</evidence>
<reference evidence="6" key="4">
    <citation type="submission" date="2017-02" db="EMBL/GenBank/DDBJ databases">
        <authorList>
            <person name="Peterson S.W."/>
        </authorList>
    </citation>
    <scope>NUCLEOTIDE SEQUENCE [LARGE SCALE GENOMIC DNA]</scope>
    <source>
        <strain evidence="6">VKM Ac-2052</strain>
    </source>
</reference>
<dbReference type="Gene3D" id="3.30.70.920">
    <property type="match status" value="1"/>
</dbReference>
<dbReference type="InterPro" id="IPR019887">
    <property type="entry name" value="Tscrpt_reg_AsnC/Lrp_C"/>
</dbReference>
<dbReference type="GO" id="GO:0043200">
    <property type="term" value="P:response to amino acid"/>
    <property type="evidence" value="ECO:0007669"/>
    <property type="project" value="TreeGrafter"/>
</dbReference>
<evidence type="ECO:0000313" key="5">
    <source>
        <dbReference type="EMBL" id="KJC64828.1"/>
    </source>
</evidence>
<dbReference type="SUPFAM" id="SSF54909">
    <property type="entry name" value="Dimeric alpha+beta barrel"/>
    <property type="match status" value="1"/>
</dbReference>
<sequence>MAQATNPASNDRRAAGAPVELDDIDREILRILRANARIPNNRLAELVGIAASTCVARVKSLVARGVISGFTANVDPSSVGLGLQALISVTIRAGARNLMMELGEEIRQFPEVVQLYFLGGAEDFIIHVAVRDSAAVRDFVLDNLSAHPAVASTRTSLVFDHHFSGLTIAP</sequence>
<keyword evidence="1" id="KW-0805">Transcription regulation</keyword>
<dbReference type="EMBL" id="FUYG01000006">
    <property type="protein sequence ID" value="SKA98055.1"/>
    <property type="molecule type" value="Genomic_DNA"/>
</dbReference>
<keyword evidence="3" id="KW-0804">Transcription</keyword>
<evidence type="ECO:0000313" key="6">
    <source>
        <dbReference type="EMBL" id="SKA98055.1"/>
    </source>
</evidence>
<dbReference type="RefSeq" id="WP_044439517.1">
    <property type="nucleotide sequence ID" value="NZ_FUYG01000006.1"/>
</dbReference>
<evidence type="ECO:0000256" key="3">
    <source>
        <dbReference type="ARBA" id="ARBA00023163"/>
    </source>
</evidence>
<feature type="domain" description="HTH asnC-type" evidence="4">
    <location>
        <begin position="21"/>
        <end position="82"/>
    </location>
</feature>
<dbReference type="AlphaFoldDB" id="A0A1T4Y9V6"/>
<dbReference type="InterPro" id="IPR036390">
    <property type="entry name" value="WH_DNA-bd_sf"/>
</dbReference>
<dbReference type="Pfam" id="PF01037">
    <property type="entry name" value="AsnC_trans_reg"/>
    <property type="match status" value="1"/>
</dbReference>
<dbReference type="PANTHER" id="PTHR30154">
    <property type="entry name" value="LEUCINE-RESPONSIVE REGULATORY PROTEIN"/>
    <property type="match status" value="1"/>
</dbReference>
<dbReference type="Pfam" id="PF13412">
    <property type="entry name" value="HTH_24"/>
    <property type="match status" value="1"/>
</dbReference>
<dbReference type="PRINTS" id="PR00033">
    <property type="entry name" value="HTHASNC"/>
</dbReference>
<gene>
    <name evidence="6" type="ORF">SAMN06295879_2504</name>
    <name evidence="5" type="ORF">TZ00_03940</name>
</gene>
<reference evidence="8" key="3">
    <citation type="submission" date="2017-02" db="EMBL/GenBank/DDBJ databases">
        <authorList>
            <person name="Varghese N."/>
            <person name="Submissions S."/>
        </authorList>
    </citation>
    <scope>NUCLEOTIDE SEQUENCE [LARGE SCALE GENOMIC DNA]</scope>
    <source>
        <strain evidence="8">VKM Ac-2052</strain>
    </source>
</reference>
<evidence type="ECO:0000313" key="7">
    <source>
        <dbReference type="Proteomes" id="UP000032503"/>
    </source>
</evidence>
<dbReference type="InterPro" id="IPR011008">
    <property type="entry name" value="Dimeric_a/b-barrel"/>
</dbReference>
<evidence type="ECO:0000313" key="8">
    <source>
        <dbReference type="Proteomes" id="UP000189735"/>
    </source>
</evidence>
<accession>A0A1T4Y9V6</accession>
<dbReference type="SUPFAM" id="SSF46785">
    <property type="entry name" value="Winged helix' DNA-binding domain"/>
    <property type="match status" value="1"/>
</dbReference>
<dbReference type="InterPro" id="IPR019888">
    <property type="entry name" value="Tscrpt_reg_AsnC-like"/>
</dbReference>
<dbReference type="PANTHER" id="PTHR30154:SF54">
    <property type="entry name" value="POSSIBLE TRANSCRIPTIONAL REGULATORY PROTEIN (PROBABLY LRP_ASNC-FAMILY)"/>
    <property type="match status" value="1"/>
</dbReference>
<dbReference type="Proteomes" id="UP000189735">
    <property type="component" value="Unassembled WGS sequence"/>
</dbReference>
<dbReference type="Proteomes" id="UP000032503">
    <property type="component" value="Unassembled WGS sequence"/>
</dbReference>
<dbReference type="EMBL" id="JYFC01000002">
    <property type="protein sequence ID" value="KJC64828.1"/>
    <property type="molecule type" value="Genomic_DNA"/>
</dbReference>
<dbReference type="GO" id="GO:0043565">
    <property type="term" value="F:sequence-specific DNA binding"/>
    <property type="evidence" value="ECO:0007669"/>
    <property type="project" value="InterPro"/>
</dbReference>
<reference evidence="5 7" key="1">
    <citation type="journal article" date="2001" name="Int. J. Syst. Evol. Microbiol.">
        <title>Agreia bicolorata gen. nov., sp. nov., to accommodate actinobacteria isolated from narrow reed grass infected by the nematode Heteroanguina graminophila.</title>
        <authorList>
            <person name="Evtushenko L.I."/>
            <person name="Dorofeeva L.V."/>
            <person name="Dobrovolskaya T.G."/>
            <person name="Streshinskaya G.M."/>
            <person name="Subbotin S.A."/>
            <person name="Tiedje J.M."/>
        </authorList>
    </citation>
    <scope>NUCLEOTIDE SEQUENCE [LARGE SCALE GENOMIC DNA]</scope>
    <source>
        <strain evidence="5 7">VKM Ac-1804</strain>
    </source>
</reference>
<name>A0A1T4Y9V6_9MICO</name>
<dbReference type="InterPro" id="IPR036388">
    <property type="entry name" value="WH-like_DNA-bd_sf"/>
</dbReference>
<dbReference type="GO" id="GO:0005829">
    <property type="term" value="C:cytosol"/>
    <property type="evidence" value="ECO:0007669"/>
    <property type="project" value="TreeGrafter"/>
</dbReference>
<evidence type="ECO:0000256" key="2">
    <source>
        <dbReference type="ARBA" id="ARBA00023125"/>
    </source>
</evidence>
<keyword evidence="7" id="KW-1185">Reference proteome</keyword>
<proteinExistence type="predicted"/>
<keyword evidence="2 6" id="KW-0238">DNA-binding</keyword>
<evidence type="ECO:0000256" key="1">
    <source>
        <dbReference type="ARBA" id="ARBA00023015"/>
    </source>
</evidence>
<reference evidence="5" key="2">
    <citation type="submission" date="2015-02" db="EMBL/GenBank/DDBJ databases">
        <authorList>
            <person name="Vasilyev I.Y."/>
            <person name="Siniagina M.N."/>
            <person name="Malanin S.Y."/>
            <person name="Boulygina E.A."/>
            <person name="Grygoryeva T.V."/>
            <person name="Yarullina D.R."/>
            <person name="Ilinskaya O.N."/>
        </authorList>
    </citation>
    <scope>NUCLEOTIDE SEQUENCE</scope>
    <source>
        <strain evidence="5">VKM Ac-1804</strain>
    </source>
</reference>
<dbReference type="SMART" id="SM00344">
    <property type="entry name" value="HTH_ASNC"/>
    <property type="match status" value="1"/>
</dbReference>
<dbReference type="InterPro" id="IPR000485">
    <property type="entry name" value="AsnC-type_HTH_dom"/>
</dbReference>
<dbReference type="Gene3D" id="1.10.10.10">
    <property type="entry name" value="Winged helix-like DNA-binding domain superfamily/Winged helix DNA-binding domain"/>
    <property type="match status" value="1"/>
</dbReference>
<protein>
    <submittedName>
        <fullName evidence="5">AsnC family transcriptional regulator</fullName>
    </submittedName>
    <submittedName>
        <fullName evidence="6">DNA-binding transcriptional regulator, Lrp family</fullName>
    </submittedName>
</protein>
<dbReference type="PROSITE" id="PS50956">
    <property type="entry name" value="HTH_ASNC_2"/>
    <property type="match status" value="1"/>
</dbReference>
<organism evidence="6 8">
    <name type="scientific">Agreia bicolorata</name>
    <dbReference type="NCBI Taxonomy" id="110935"/>
    <lineage>
        <taxon>Bacteria</taxon>
        <taxon>Bacillati</taxon>
        <taxon>Actinomycetota</taxon>
        <taxon>Actinomycetes</taxon>
        <taxon>Micrococcales</taxon>
        <taxon>Microbacteriaceae</taxon>
        <taxon>Agreia</taxon>
    </lineage>
</organism>